<feature type="signal peptide" evidence="2">
    <location>
        <begin position="1"/>
        <end position="21"/>
    </location>
</feature>
<dbReference type="PhylomeDB" id="E9FY18"/>
<dbReference type="AlphaFoldDB" id="E9FY18"/>
<keyword evidence="2" id="KW-0732">Signal</keyword>
<evidence type="ECO:0000313" key="5">
    <source>
        <dbReference type="Proteomes" id="UP000000305"/>
    </source>
</evidence>
<feature type="domain" description="SCP" evidence="3">
    <location>
        <begin position="106"/>
        <end position="278"/>
    </location>
</feature>
<dbReference type="Proteomes" id="UP000000305">
    <property type="component" value="Unassembled WGS sequence"/>
</dbReference>
<proteinExistence type="predicted"/>
<feature type="region of interest" description="Disordered" evidence="1">
    <location>
        <begin position="122"/>
        <end position="141"/>
    </location>
</feature>
<dbReference type="KEGG" id="dpx:DAPPUDRAFT_305416"/>
<evidence type="ECO:0000256" key="1">
    <source>
        <dbReference type="SAM" id="MobiDB-lite"/>
    </source>
</evidence>
<keyword evidence="5" id="KW-1185">Reference proteome</keyword>
<dbReference type="CDD" id="cd05380">
    <property type="entry name" value="CAP_euk"/>
    <property type="match status" value="1"/>
</dbReference>
<dbReference type="GO" id="GO:0005615">
    <property type="term" value="C:extracellular space"/>
    <property type="evidence" value="ECO:0000318"/>
    <property type="project" value="GO_Central"/>
</dbReference>
<dbReference type="Pfam" id="PF00188">
    <property type="entry name" value="CAP"/>
    <property type="match status" value="1"/>
</dbReference>
<dbReference type="InterPro" id="IPR018244">
    <property type="entry name" value="Allrgn_V5/Tpx1_CS"/>
</dbReference>
<dbReference type="PRINTS" id="PR00837">
    <property type="entry name" value="V5TPXLIKE"/>
</dbReference>
<dbReference type="FunCoup" id="E9FY18">
    <property type="interactions" value="166"/>
</dbReference>
<organism evidence="4 5">
    <name type="scientific">Daphnia pulex</name>
    <name type="common">Water flea</name>
    <dbReference type="NCBI Taxonomy" id="6669"/>
    <lineage>
        <taxon>Eukaryota</taxon>
        <taxon>Metazoa</taxon>
        <taxon>Ecdysozoa</taxon>
        <taxon>Arthropoda</taxon>
        <taxon>Crustacea</taxon>
        <taxon>Branchiopoda</taxon>
        <taxon>Diplostraca</taxon>
        <taxon>Cladocera</taxon>
        <taxon>Anomopoda</taxon>
        <taxon>Daphniidae</taxon>
        <taxon>Daphnia</taxon>
    </lineage>
</organism>
<dbReference type="InterPro" id="IPR035940">
    <property type="entry name" value="CAP_sf"/>
</dbReference>
<dbReference type="SUPFAM" id="SSF55797">
    <property type="entry name" value="PR-1-like"/>
    <property type="match status" value="1"/>
</dbReference>
<evidence type="ECO:0000256" key="2">
    <source>
        <dbReference type="SAM" id="SignalP"/>
    </source>
</evidence>
<dbReference type="InParanoid" id="E9FY18"/>
<dbReference type="InterPro" id="IPR001283">
    <property type="entry name" value="CRISP-related"/>
</dbReference>
<dbReference type="EMBL" id="GL732526">
    <property type="protein sequence ID" value="EFX88472.1"/>
    <property type="molecule type" value="Genomic_DNA"/>
</dbReference>
<dbReference type="InterPro" id="IPR014044">
    <property type="entry name" value="CAP_dom"/>
</dbReference>
<dbReference type="Gene3D" id="3.40.33.10">
    <property type="entry name" value="CAP"/>
    <property type="match status" value="1"/>
</dbReference>
<feature type="chain" id="PRO_5003236939" description="SCP domain-containing protein" evidence="2">
    <location>
        <begin position="22"/>
        <end position="299"/>
    </location>
</feature>
<dbReference type="OrthoDB" id="674273at2759"/>
<dbReference type="SMART" id="SM00198">
    <property type="entry name" value="SCP"/>
    <property type="match status" value="1"/>
</dbReference>
<reference evidence="4 5" key="1">
    <citation type="journal article" date="2011" name="Science">
        <title>The ecoresponsive genome of Daphnia pulex.</title>
        <authorList>
            <person name="Colbourne J.K."/>
            <person name="Pfrender M.E."/>
            <person name="Gilbert D."/>
            <person name="Thomas W.K."/>
            <person name="Tucker A."/>
            <person name="Oakley T.H."/>
            <person name="Tokishita S."/>
            <person name="Aerts A."/>
            <person name="Arnold G.J."/>
            <person name="Basu M.K."/>
            <person name="Bauer D.J."/>
            <person name="Caceres C.E."/>
            <person name="Carmel L."/>
            <person name="Casola C."/>
            <person name="Choi J.H."/>
            <person name="Detter J.C."/>
            <person name="Dong Q."/>
            <person name="Dusheyko S."/>
            <person name="Eads B.D."/>
            <person name="Frohlich T."/>
            <person name="Geiler-Samerotte K.A."/>
            <person name="Gerlach D."/>
            <person name="Hatcher P."/>
            <person name="Jogdeo S."/>
            <person name="Krijgsveld J."/>
            <person name="Kriventseva E.V."/>
            <person name="Kultz D."/>
            <person name="Laforsch C."/>
            <person name="Lindquist E."/>
            <person name="Lopez J."/>
            <person name="Manak J.R."/>
            <person name="Muller J."/>
            <person name="Pangilinan J."/>
            <person name="Patwardhan R.P."/>
            <person name="Pitluck S."/>
            <person name="Pritham E.J."/>
            <person name="Rechtsteiner A."/>
            <person name="Rho M."/>
            <person name="Rogozin I.B."/>
            <person name="Sakarya O."/>
            <person name="Salamov A."/>
            <person name="Schaack S."/>
            <person name="Shapiro H."/>
            <person name="Shiga Y."/>
            <person name="Skalitzky C."/>
            <person name="Smith Z."/>
            <person name="Souvorov A."/>
            <person name="Sung W."/>
            <person name="Tang Z."/>
            <person name="Tsuchiya D."/>
            <person name="Tu H."/>
            <person name="Vos H."/>
            <person name="Wang M."/>
            <person name="Wolf Y.I."/>
            <person name="Yamagata H."/>
            <person name="Yamada T."/>
            <person name="Ye Y."/>
            <person name="Shaw J.R."/>
            <person name="Andrews J."/>
            <person name="Crease T.J."/>
            <person name="Tang H."/>
            <person name="Lucas S.M."/>
            <person name="Robertson H.M."/>
            <person name="Bork P."/>
            <person name="Koonin E.V."/>
            <person name="Zdobnov E.M."/>
            <person name="Grigoriev I.V."/>
            <person name="Lynch M."/>
            <person name="Boore J.L."/>
        </authorList>
    </citation>
    <scope>NUCLEOTIDE SEQUENCE [LARGE SCALE GENOMIC DNA]</scope>
</reference>
<protein>
    <recommendedName>
        <fullName evidence="3">SCP domain-containing protein</fullName>
    </recommendedName>
</protein>
<dbReference type="eggNOG" id="KOG3017">
    <property type="taxonomic scope" value="Eukaryota"/>
</dbReference>
<gene>
    <name evidence="4" type="ORF">DAPPUDRAFT_305416</name>
</gene>
<dbReference type="PRINTS" id="PR00838">
    <property type="entry name" value="V5ALLERGEN"/>
</dbReference>
<name>E9FY18_DAPPU</name>
<accession>E9FY18</accession>
<dbReference type="InterPro" id="IPR002413">
    <property type="entry name" value="V5_allergen-like"/>
</dbReference>
<dbReference type="PANTHER" id="PTHR10334">
    <property type="entry name" value="CYSTEINE-RICH SECRETORY PROTEIN-RELATED"/>
    <property type="match status" value="1"/>
</dbReference>
<sequence>MAQRLFALLLSSFMVIQVLRAQQIFYLDGSYYLNPYFYLQPQLVPGFRSGRENLPLPKEQILYCNTEPSRPIPSSANNVRSNQFQQPYLFRDGEQDSIIDLRATEEDKKLILELHNQLRQKVASERESRGSPGPQPAAISMPNLKWSDELANNAWEWAQNLQYKHEPDPIKYGQNLHMSFSPHSKNTSDWANIINGKDGWFDEVENMDCANVIKFRSCQTTSGKVIGHYTQMVWAETTHVGCAAIGYYDDYNGYPFTPGQPYKQFYICNYSPRGNAPNKSVYKVDYSSSAYSDCPNQPE</sequence>
<dbReference type="HOGENOM" id="CLU_035730_7_2_1"/>
<dbReference type="FunFam" id="3.40.33.10:FF:000064">
    <property type="entry name" value="Uncharacterized protein"/>
    <property type="match status" value="1"/>
</dbReference>
<evidence type="ECO:0000313" key="4">
    <source>
        <dbReference type="EMBL" id="EFX88472.1"/>
    </source>
</evidence>
<evidence type="ECO:0000259" key="3">
    <source>
        <dbReference type="SMART" id="SM00198"/>
    </source>
</evidence>
<dbReference type="PROSITE" id="PS01009">
    <property type="entry name" value="CRISP_1"/>
    <property type="match status" value="1"/>
</dbReference>